<organism evidence="4 5">
    <name type="scientific">Rhodococcus rhodochrous J45</name>
    <dbReference type="NCBI Taxonomy" id="935266"/>
    <lineage>
        <taxon>Bacteria</taxon>
        <taxon>Bacillati</taxon>
        <taxon>Actinomycetota</taxon>
        <taxon>Actinomycetes</taxon>
        <taxon>Mycobacteriales</taxon>
        <taxon>Nocardiaceae</taxon>
        <taxon>Rhodococcus</taxon>
    </lineage>
</organism>
<protein>
    <submittedName>
        <fullName evidence="4">TetR family transcriptional regulator</fullName>
    </submittedName>
</protein>
<dbReference type="GO" id="GO:0003700">
    <property type="term" value="F:DNA-binding transcription factor activity"/>
    <property type="evidence" value="ECO:0007669"/>
    <property type="project" value="TreeGrafter"/>
</dbReference>
<dbReference type="InterPro" id="IPR036271">
    <property type="entry name" value="Tet_transcr_reg_TetR-rel_C_sf"/>
</dbReference>
<evidence type="ECO:0000256" key="1">
    <source>
        <dbReference type="ARBA" id="ARBA00023125"/>
    </source>
</evidence>
<dbReference type="PANTHER" id="PTHR30055">
    <property type="entry name" value="HTH-TYPE TRANSCRIPTIONAL REGULATOR RUTR"/>
    <property type="match status" value="1"/>
</dbReference>
<evidence type="ECO:0000313" key="4">
    <source>
        <dbReference type="EMBL" id="TWH16149.1"/>
    </source>
</evidence>
<dbReference type="PRINTS" id="PR00455">
    <property type="entry name" value="HTHTETR"/>
</dbReference>
<dbReference type="PROSITE" id="PS01081">
    <property type="entry name" value="HTH_TETR_1"/>
    <property type="match status" value="1"/>
</dbReference>
<proteinExistence type="predicted"/>
<dbReference type="AlphaFoldDB" id="A0A562E2H5"/>
<keyword evidence="1 2" id="KW-0238">DNA-binding</keyword>
<dbReference type="Pfam" id="PF00440">
    <property type="entry name" value="TetR_N"/>
    <property type="match status" value="1"/>
</dbReference>
<evidence type="ECO:0000313" key="5">
    <source>
        <dbReference type="Proteomes" id="UP000317573"/>
    </source>
</evidence>
<comment type="caution">
    <text evidence="4">The sequence shown here is derived from an EMBL/GenBank/DDBJ whole genome shotgun (WGS) entry which is preliminary data.</text>
</comment>
<dbReference type="PROSITE" id="PS50977">
    <property type="entry name" value="HTH_TETR_2"/>
    <property type="match status" value="1"/>
</dbReference>
<dbReference type="PANTHER" id="PTHR30055:SF237">
    <property type="entry name" value="TRANSCRIPTIONAL REPRESSOR MCE3R"/>
    <property type="match status" value="1"/>
</dbReference>
<reference evidence="4 5" key="1">
    <citation type="submission" date="2019-07" db="EMBL/GenBank/DDBJ databases">
        <title>Genome sequencing of lignin-degrading bacterial isolates.</title>
        <authorList>
            <person name="Gladden J."/>
        </authorList>
    </citation>
    <scope>NUCLEOTIDE SEQUENCE [LARGE SCALE GENOMIC DNA]</scope>
    <source>
        <strain evidence="4 5">J45</strain>
    </source>
</reference>
<dbReference type="EMBL" id="VLJT01000026">
    <property type="protein sequence ID" value="TWH16149.1"/>
    <property type="molecule type" value="Genomic_DNA"/>
</dbReference>
<evidence type="ECO:0000256" key="2">
    <source>
        <dbReference type="PROSITE-ProRule" id="PRU00335"/>
    </source>
</evidence>
<dbReference type="Pfam" id="PF17932">
    <property type="entry name" value="TetR_C_24"/>
    <property type="match status" value="1"/>
</dbReference>
<dbReference type="InterPro" id="IPR001647">
    <property type="entry name" value="HTH_TetR"/>
</dbReference>
<dbReference type="InterPro" id="IPR023772">
    <property type="entry name" value="DNA-bd_HTH_TetR-type_CS"/>
</dbReference>
<gene>
    <name evidence="4" type="ORF">L618_002800000360</name>
</gene>
<accession>A0A562E2H5</accession>
<evidence type="ECO:0000259" key="3">
    <source>
        <dbReference type="PROSITE" id="PS50977"/>
    </source>
</evidence>
<dbReference type="Gene3D" id="1.10.357.10">
    <property type="entry name" value="Tetracycline Repressor, domain 2"/>
    <property type="match status" value="1"/>
</dbReference>
<dbReference type="RefSeq" id="WP_016690765.1">
    <property type="nucleotide sequence ID" value="NZ_VLJT01000026.1"/>
</dbReference>
<dbReference type="SUPFAM" id="SSF46689">
    <property type="entry name" value="Homeodomain-like"/>
    <property type="match status" value="1"/>
</dbReference>
<dbReference type="Proteomes" id="UP000317573">
    <property type="component" value="Unassembled WGS sequence"/>
</dbReference>
<name>A0A562E2H5_RHORH</name>
<dbReference type="InterPro" id="IPR009057">
    <property type="entry name" value="Homeodomain-like_sf"/>
</dbReference>
<feature type="domain" description="HTH tetR-type" evidence="3">
    <location>
        <begin position="22"/>
        <end position="82"/>
    </location>
</feature>
<dbReference type="SUPFAM" id="SSF48498">
    <property type="entry name" value="Tetracyclin repressor-like, C-terminal domain"/>
    <property type="match status" value="1"/>
</dbReference>
<feature type="DNA-binding region" description="H-T-H motif" evidence="2">
    <location>
        <begin position="45"/>
        <end position="64"/>
    </location>
</feature>
<dbReference type="InterPro" id="IPR041490">
    <property type="entry name" value="KstR2_TetR_C"/>
</dbReference>
<sequence>MPRSTEKNPPRAMSFAVRETDDKVAATLITAAVATMAAKGYHGTSVRDIASEAGVAVGSLYNYFGSKQELLALILNRGLDALVEETEEALLAAGSDPVDRLRAIVGVHVGQHTKAPRESLLGNSELRSLEPQHYAVVVTKRDVQRRMFDRVVVDGVDRGVFTTKTPVDTARFIVSACTAVAGWFHPDGPLTAQEVTARYQDIALDAVGYRQDP</sequence>
<dbReference type="GO" id="GO:0000976">
    <property type="term" value="F:transcription cis-regulatory region binding"/>
    <property type="evidence" value="ECO:0007669"/>
    <property type="project" value="TreeGrafter"/>
</dbReference>
<dbReference type="InterPro" id="IPR050109">
    <property type="entry name" value="HTH-type_TetR-like_transc_reg"/>
</dbReference>